<reference evidence="2 3" key="1">
    <citation type="submission" date="2021-12" db="EMBL/GenBank/DDBJ databases">
        <title>Genome sequencing of bacteria with rrn-lacking chromosome and rrn-plasmid.</title>
        <authorList>
            <person name="Anda M."/>
            <person name="Iwasaki W."/>
        </authorList>
    </citation>
    <scope>NUCLEOTIDE SEQUENCE [LARGE SCALE GENOMIC DNA]</scope>
    <source>
        <strain evidence="2 3">DSM 100852</strain>
    </source>
</reference>
<dbReference type="PANTHER" id="PTHR30068">
    <property type="entry name" value="URONATE ISOMERASE"/>
    <property type="match status" value="1"/>
</dbReference>
<evidence type="ECO:0000313" key="3">
    <source>
        <dbReference type="Proteomes" id="UP001348817"/>
    </source>
</evidence>
<dbReference type="SUPFAM" id="SSF69593">
    <property type="entry name" value="Glycerol-3-phosphate (1)-acyltransferase"/>
    <property type="match status" value="1"/>
</dbReference>
<keyword evidence="2" id="KW-0808">Transferase</keyword>
<gene>
    <name evidence="2" type="ORF">FUAX_36750</name>
</gene>
<dbReference type="PANTHER" id="PTHR30068:SF3">
    <property type="entry name" value="PHOSPHOLIPID_GLYCEROL ACYLTRANSFERASE DOMAIN-CONTAINING PROTEIN"/>
    <property type="match status" value="1"/>
</dbReference>
<name>A0AAU9D5G4_9BACT</name>
<protein>
    <submittedName>
        <fullName evidence="2">Acyltransferase</fullName>
    </submittedName>
</protein>
<organism evidence="2 3">
    <name type="scientific">Fulvitalea axinellae</name>
    <dbReference type="NCBI Taxonomy" id="1182444"/>
    <lineage>
        <taxon>Bacteria</taxon>
        <taxon>Pseudomonadati</taxon>
        <taxon>Bacteroidota</taxon>
        <taxon>Cytophagia</taxon>
        <taxon>Cytophagales</taxon>
        <taxon>Persicobacteraceae</taxon>
        <taxon>Fulvitalea</taxon>
    </lineage>
</organism>
<dbReference type="RefSeq" id="WP_338392747.1">
    <property type="nucleotide sequence ID" value="NZ_AP025314.1"/>
</dbReference>
<dbReference type="EMBL" id="AP025314">
    <property type="protein sequence ID" value="BDD11243.1"/>
    <property type="molecule type" value="Genomic_DNA"/>
</dbReference>
<accession>A0AAU9D5G4</accession>
<proteinExistence type="predicted"/>
<sequence>MIDINDFEEIRPYRDHEAYDVIQELLKHEEFIQTVDAFLGDDQKEYVNKMLPQATTIKEFQTYVIAYALANIIHTTTDGFTVENSERALDGDKHLFISNHRDIVLDSGLLNFFLNEAEADTCEIAIGSNLLENPLVRDVVKLNKSFMVTRGVSARELLMHSKRLSNYIRHQITSGNSSVWLAQREGRAKDGNDTTQSSVLKMVNLSGGKDLRKNFMDLNVLPFGISYEFIPCAGLKAKETAMKAINKEYVKGEHEDIISMRQGILGEKGRVHISFGRHIVDFIDEVVTDEGPNRFYDTLIEAIDREIHANLRLWPSNYIALDMVNGDKAHADKYTDEDVSRFEKYLNEQVADSGMERDEILPHILLLFSNPAVNHLKAVAKK</sequence>
<keyword evidence="2" id="KW-0012">Acyltransferase</keyword>
<dbReference type="InterPro" id="IPR002123">
    <property type="entry name" value="Plipid/glycerol_acylTrfase"/>
</dbReference>
<dbReference type="Pfam" id="PF01553">
    <property type="entry name" value="Acyltransferase"/>
    <property type="match status" value="1"/>
</dbReference>
<evidence type="ECO:0000313" key="2">
    <source>
        <dbReference type="EMBL" id="BDD11243.1"/>
    </source>
</evidence>
<dbReference type="GO" id="GO:0019698">
    <property type="term" value="P:D-galacturonate catabolic process"/>
    <property type="evidence" value="ECO:0007669"/>
    <property type="project" value="TreeGrafter"/>
</dbReference>
<dbReference type="Proteomes" id="UP001348817">
    <property type="component" value="Chromosome"/>
</dbReference>
<evidence type="ECO:0000259" key="1">
    <source>
        <dbReference type="Pfam" id="PF01553"/>
    </source>
</evidence>
<dbReference type="GO" id="GO:0042840">
    <property type="term" value="P:D-glucuronate catabolic process"/>
    <property type="evidence" value="ECO:0007669"/>
    <property type="project" value="TreeGrafter"/>
</dbReference>
<dbReference type="KEGG" id="fax:FUAX_36750"/>
<feature type="domain" description="Phospholipid/glycerol acyltransferase" evidence="1">
    <location>
        <begin position="80"/>
        <end position="181"/>
    </location>
</feature>
<dbReference type="GO" id="GO:0016746">
    <property type="term" value="F:acyltransferase activity"/>
    <property type="evidence" value="ECO:0007669"/>
    <property type="project" value="UniProtKB-KW"/>
</dbReference>
<keyword evidence="3" id="KW-1185">Reference proteome</keyword>
<dbReference type="AlphaFoldDB" id="A0AAU9D5G4"/>